<dbReference type="GO" id="GO:0000725">
    <property type="term" value="P:recombinational repair"/>
    <property type="evidence" value="ECO:0007669"/>
    <property type="project" value="TreeGrafter"/>
</dbReference>
<sequence>RNILNFEQDYPNTQIILMEQNYRSSQNILAAANEIIKQNNQRKEKNLWTENPAGPKITAVQLTDQKQEGQFVADEILSQREEKRELRLSDFVVLYRTNAQSRALEEAFLNHNIPYKIIGGIKFYQRKEVKDLLAYLRLIHNPDDLASIQRIANVPPRGLVLRGFQLDAFKKWPQAKQNRWNQFQALMSGLRQQSQKLVVSELIKTILTQTNYKNYIDDGSQEAKNRLENIQEFIGVASRHDQQAPTEGLNNFLQEVGLLSDTDNIDRGQDAVHLMTLHCAKGLEFPVVFITGCEEGIFPHSRSLINPEELEEERRLCYVGLTRAQKRAYFTFVRQRLLWGSMLANLPSRFLSDIPAELVDWHRLDDDDDFDVSF</sequence>
<accession>A0A2M8KF84</accession>
<dbReference type="GO" id="GO:0005829">
    <property type="term" value="C:cytosol"/>
    <property type="evidence" value="ECO:0007669"/>
    <property type="project" value="TreeGrafter"/>
</dbReference>
<keyword evidence="3 6" id="KW-0347">Helicase</keyword>
<evidence type="ECO:0000313" key="7">
    <source>
        <dbReference type="Proteomes" id="UP000231347"/>
    </source>
</evidence>
<evidence type="ECO:0000259" key="5">
    <source>
        <dbReference type="PROSITE" id="PS51217"/>
    </source>
</evidence>
<comment type="caution">
    <text evidence="6">The sequence shown here is derived from an EMBL/GenBank/DDBJ whole genome shotgun (WGS) entry which is preliminary data.</text>
</comment>
<dbReference type="EMBL" id="PFDY01000085">
    <property type="protein sequence ID" value="PJE58572.1"/>
    <property type="molecule type" value="Genomic_DNA"/>
</dbReference>
<dbReference type="GO" id="GO:0003677">
    <property type="term" value="F:DNA binding"/>
    <property type="evidence" value="ECO:0007669"/>
    <property type="project" value="InterPro"/>
</dbReference>
<organism evidence="6 7">
    <name type="scientific">Candidatus Portnoybacteria bacterium CG10_big_fil_rev_8_21_14_0_10_40_22</name>
    <dbReference type="NCBI Taxonomy" id="1974814"/>
    <lineage>
        <taxon>Bacteria</taxon>
        <taxon>Candidatus Portnoyibacteriota</taxon>
    </lineage>
</organism>
<dbReference type="InterPro" id="IPR000212">
    <property type="entry name" value="DNA_helicase_UvrD/REP"/>
</dbReference>
<dbReference type="InterPro" id="IPR014017">
    <property type="entry name" value="DNA_helicase_UvrD-like_C"/>
</dbReference>
<dbReference type="PANTHER" id="PTHR11070">
    <property type="entry name" value="UVRD / RECB / PCRA DNA HELICASE FAMILY MEMBER"/>
    <property type="match status" value="1"/>
</dbReference>
<gene>
    <name evidence="6" type="ORF">COU83_03160</name>
</gene>
<dbReference type="GO" id="GO:0005524">
    <property type="term" value="F:ATP binding"/>
    <property type="evidence" value="ECO:0007669"/>
    <property type="project" value="UniProtKB-KW"/>
</dbReference>
<dbReference type="Gene3D" id="1.10.486.10">
    <property type="entry name" value="PCRA, domain 4"/>
    <property type="match status" value="1"/>
</dbReference>
<protein>
    <submittedName>
        <fullName evidence="6">ATP-dependent DNA helicase PcrA</fullName>
    </submittedName>
</protein>
<evidence type="ECO:0000256" key="1">
    <source>
        <dbReference type="ARBA" id="ARBA00022741"/>
    </source>
</evidence>
<proteinExistence type="predicted"/>
<keyword evidence="1" id="KW-0547">Nucleotide-binding</keyword>
<keyword evidence="4" id="KW-0067">ATP-binding</keyword>
<keyword evidence="2" id="KW-0378">Hydrolase</keyword>
<evidence type="ECO:0000313" key="6">
    <source>
        <dbReference type="EMBL" id="PJE58572.1"/>
    </source>
</evidence>
<dbReference type="SUPFAM" id="SSF52540">
    <property type="entry name" value="P-loop containing nucleoside triphosphate hydrolases"/>
    <property type="match status" value="1"/>
</dbReference>
<dbReference type="GO" id="GO:0033202">
    <property type="term" value="C:DNA helicase complex"/>
    <property type="evidence" value="ECO:0007669"/>
    <property type="project" value="TreeGrafter"/>
</dbReference>
<evidence type="ECO:0000256" key="2">
    <source>
        <dbReference type="ARBA" id="ARBA00022801"/>
    </source>
</evidence>
<dbReference type="PANTHER" id="PTHR11070:SF2">
    <property type="entry name" value="ATP-DEPENDENT DNA HELICASE SRS2"/>
    <property type="match status" value="1"/>
</dbReference>
<dbReference type="InterPro" id="IPR027417">
    <property type="entry name" value="P-loop_NTPase"/>
</dbReference>
<dbReference type="GO" id="GO:0043138">
    <property type="term" value="F:3'-5' DNA helicase activity"/>
    <property type="evidence" value="ECO:0007669"/>
    <property type="project" value="TreeGrafter"/>
</dbReference>
<name>A0A2M8KF84_9BACT</name>
<reference evidence="7" key="1">
    <citation type="submission" date="2017-09" db="EMBL/GenBank/DDBJ databases">
        <title>Depth-based differentiation of microbial function through sediment-hosted aquifers and enrichment of novel symbionts in the deep terrestrial subsurface.</title>
        <authorList>
            <person name="Probst A.J."/>
            <person name="Ladd B."/>
            <person name="Jarett J.K."/>
            <person name="Geller-Mcgrath D.E."/>
            <person name="Sieber C.M.K."/>
            <person name="Emerson J.B."/>
            <person name="Anantharaman K."/>
            <person name="Thomas B.C."/>
            <person name="Malmstrom R."/>
            <person name="Stieglmeier M."/>
            <person name="Klingl A."/>
            <person name="Woyke T."/>
            <person name="Ryan C.M."/>
            <person name="Banfield J.F."/>
        </authorList>
    </citation>
    <scope>NUCLEOTIDE SEQUENCE [LARGE SCALE GENOMIC DNA]</scope>
</reference>
<dbReference type="Proteomes" id="UP000231347">
    <property type="component" value="Unassembled WGS sequence"/>
</dbReference>
<evidence type="ECO:0000256" key="3">
    <source>
        <dbReference type="ARBA" id="ARBA00022806"/>
    </source>
</evidence>
<feature type="non-terminal residue" evidence="6">
    <location>
        <position position="1"/>
    </location>
</feature>
<dbReference type="GO" id="GO:0016787">
    <property type="term" value="F:hydrolase activity"/>
    <property type="evidence" value="ECO:0007669"/>
    <property type="project" value="UniProtKB-KW"/>
</dbReference>
<dbReference type="Gene3D" id="3.40.50.300">
    <property type="entry name" value="P-loop containing nucleotide triphosphate hydrolases"/>
    <property type="match status" value="1"/>
</dbReference>
<dbReference type="AlphaFoldDB" id="A0A2M8KF84"/>
<feature type="domain" description="UvrD-like helicase C-terminal" evidence="5">
    <location>
        <begin position="26"/>
        <end position="282"/>
    </location>
</feature>
<dbReference type="PROSITE" id="PS51217">
    <property type="entry name" value="UVRD_HELICASE_CTER"/>
    <property type="match status" value="1"/>
</dbReference>
<dbReference type="Pfam" id="PF13361">
    <property type="entry name" value="UvrD_C"/>
    <property type="match status" value="1"/>
</dbReference>
<evidence type="ECO:0000256" key="4">
    <source>
        <dbReference type="ARBA" id="ARBA00022840"/>
    </source>
</evidence>